<accession>A0A9P6XKR1</accession>
<evidence type="ECO:0000313" key="9">
    <source>
        <dbReference type="Proteomes" id="UP000716291"/>
    </source>
</evidence>
<proteinExistence type="predicted"/>
<protein>
    <submittedName>
        <fullName evidence="8">Uncharacterized protein</fullName>
    </submittedName>
</protein>
<feature type="region of interest" description="Disordered" evidence="6">
    <location>
        <begin position="360"/>
        <end position="409"/>
    </location>
</feature>
<dbReference type="PANTHER" id="PTHR31018">
    <property type="entry name" value="SPORULATION-SPECIFIC PROTEIN-RELATED"/>
    <property type="match status" value="1"/>
</dbReference>
<dbReference type="EMBL" id="JAANQT010000007">
    <property type="protein sequence ID" value="KAG1316101.1"/>
    <property type="molecule type" value="Genomic_DNA"/>
</dbReference>
<name>A0A9P6XKR1_RHIOR</name>
<organism evidence="8 9">
    <name type="scientific">Rhizopus oryzae</name>
    <name type="common">Mucormycosis agent</name>
    <name type="synonym">Rhizopus arrhizus var. delemar</name>
    <dbReference type="NCBI Taxonomy" id="64495"/>
    <lineage>
        <taxon>Eukaryota</taxon>
        <taxon>Fungi</taxon>
        <taxon>Fungi incertae sedis</taxon>
        <taxon>Mucoromycota</taxon>
        <taxon>Mucoromycotina</taxon>
        <taxon>Mucoromycetes</taxon>
        <taxon>Mucorales</taxon>
        <taxon>Mucorineae</taxon>
        <taxon>Rhizopodaceae</taxon>
        <taxon>Rhizopus</taxon>
    </lineage>
</organism>
<dbReference type="PANTHER" id="PTHR31018:SF3">
    <property type="entry name" value="RECEPTOR PROTEIN-TYROSINE KINASE"/>
    <property type="match status" value="1"/>
</dbReference>
<gene>
    <name evidence="8" type="ORF">G6F64_000110</name>
</gene>
<dbReference type="Proteomes" id="UP000716291">
    <property type="component" value="Unassembled WGS sequence"/>
</dbReference>
<reference evidence="8" key="1">
    <citation type="journal article" date="2020" name="Microb. Genom.">
        <title>Genetic diversity of clinical and environmental Mucorales isolates obtained from an investigation of mucormycosis cases among solid organ transplant recipients.</title>
        <authorList>
            <person name="Nguyen M.H."/>
            <person name="Kaul D."/>
            <person name="Muto C."/>
            <person name="Cheng S.J."/>
            <person name="Richter R.A."/>
            <person name="Bruno V.M."/>
            <person name="Liu G."/>
            <person name="Beyhan S."/>
            <person name="Sundermann A.J."/>
            <person name="Mounaud S."/>
            <person name="Pasculle A.W."/>
            <person name="Nierman W.C."/>
            <person name="Driscoll E."/>
            <person name="Cumbie R."/>
            <person name="Clancy C.J."/>
            <person name="Dupont C.L."/>
        </authorList>
    </citation>
    <scope>NUCLEOTIDE SEQUENCE</scope>
    <source>
        <strain evidence="8">GL11</strain>
    </source>
</reference>
<dbReference type="AlphaFoldDB" id="A0A9P6XKR1"/>
<keyword evidence="9" id="KW-1185">Reference proteome</keyword>
<keyword evidence="4 7" id="KW-0732">Signal</keyword>
<comment type="caution">
    <text evidence="8">The sequence shown here is derived from an EMBL/GenBank/DDBJ whole genome shotgun (WGS) entry which is preliminary data.</text>
</comment>
<keyword evidence="5" id="KW-0325">Glycoprotein</keyword>
<dbReference type="GO" id="GO:0031505">
    <property type="term" value="P:fungal-type cell wall organization"/>
    <property type="evidence" value="ECO:0007669"/>
    <property type="project" value="TreeGrafter"/>
</dbReference>
<evidence type="ECO:0000256" key="2">
    <source>
        <dbReference type="ARBA" id="ARBA00022512"/>
    </source>
</evidence>
<comment type="subcellular location">
    <subcellularLocation>
        <location evidence="1">Secreted</location>
        <location evidence="1">Cell wall</location>
    </subcellularLocation>
</comment>
<evidence type="ECO:0000313" key="8">
    <source>
        <dbReference type="EMBL" id="KAG1316101.1"/>
    </source>
</evidence>
<evidence type="ECO:0000256" key="7">
    <source>
        <dbReference type="SAM" id="SignalP"/>
    </source>
</evidence>
<dbReference type="GO" id="GO:0009277">
    <property type="term" value="C:fungal-type cell wall"/>
    <property type="evidence" value="ECO:0007669"/>
    <property type="project" value="TreeGrafter"/>
</dbReference>
<dbReference type="InterPro" id="IPR051648">
    <property type="entry name" value="CWI-Assembly_Regulator"/>
</dbReference>
<feature type="signal peptide" evidence="7">
    <location>
        <begin position="1"/>
        <end position="20"/>
    </location>
</feature>
<feature type="compositionally biased region" description="Polar residues" evidence="6">
    <location>
        <begin position="383"/>
        <end position="396"/>
    </location>
</feature>
<dbReference type="SUPFAM" id="SSF52058">
    <property type="entry name" value="L domain-like"/>
    <property type="match status" value="2"/>
</dbReference>
<dbReference type="GO" id="GO:0009986">
    <property type="term" value="C:cell surface"/>
    <property type="evidence" value="ECO:0007669"/>
    <property type="project" value="TreeGrafter"/>
</dbReference>
<keyword evidence="3" id="KW-0964">Secreted</keyword>
<dbReference type="GO" id="GO:0005886">
    <property type="term" value="C:plasma membrane"/>
    <property type="evidence" value="ECO:0007669"/>
    <property type="project" value="TreeGrafter"/>
</dbReference>
<keyword evidence="2" id="KW-0134">Cell wall</keyword>
<evidence type="ECO:0000256" key="3">
    <source>
        <dbReference type="ARBA" id="ARBA00022525"/>
    </source>
</evidence>
<evidence type="ECO:0000256" key="4">
    <source>
        <dbReference type="ARBA" id="ARBA00022729"/>
    </source>
</evidence>
<evidence type="ECO:0000256" key="5">
    <source>
        <dbReference type="ARBA" id="ARBA00023180"/>
    </source>
</evidence>
<dbReference type="InterPro" id="IPR036941">
    <property type="entry name" value="Rcpt_L-dom_sf"/>
</dbReference>
<dbReference type="Gene3D" id="3.80.20.20">
    <property type="entry name" value="Receptor L-domain"/>
    <property type="match status" value="1"/>
</dbReference>
<sequence>MTHFALSAIVLATLCASTLAAVDPSCNKSVKILNQIDLDSIKHCKAFEGSITIEKMGAAQMLRMEGVETLKGDLILSGNPELGGFSAPNLKLVDGQIKIENQTILSKAEFPQLTQVKSMTLSVLPALEIIQFPAGLTKVDNMKIEDTRAPKIDGFKPEMIGTFTLNNNNYMRSFDFSSVKEANEIYVHGNNHGMSFDAPNLTALNKAIFFNLAQIQVPSLTAVRSDLSFHENEFSSLNMDALQSIGGTFTMANNNKLTGTSFKNLNLIVGALSIGNNTQLTTIEGFPSLAEIHGTCDLAGNFDDYKLPALKDVRGGMRIQSTSSKLACPELERKLKGEGIVKGTTWSCSANMQQEEMVPTVGQTPPTVDGNNSGKIIFDKGSSPPTKNGNGSGSTQGREKENISITNDAPTSFGSTSLGLAITAYLVSILF</sequence>
<feature type="compositionally biased region" description="Polar residues" evidence="6">
    <location>
        <begin position="361"/>
        <end position="374"/>
    </location>
</feature>
<evidence type="ECO:0000256" key="1">
    <source>
        <dbReference type="ARBA" id="ARBA00004191"/>
    </source>
</evidence>
<feature type="chain" id="PRO_5040188345" evidence="7">
    <location>
        <begin position="21"/>
        <end position="431"/>
    </location>
</feature>
<evidence type="ECO:0000256" key="6">
    <source>
        <dbReference type="SAM" id="MobiDB-lite"/>
    </source>
</evidence>